<dbReference type="Gene3D" id="3.40.190.150">
    <property type="entry name" value="Bordetella uptake gene, domain 1"/>
    <property type="match status" value="1"/>
</dbReference>
<name>A0A1L1PIF9_HYDIT</name>
<proteinExistence type="inferred from homology"/>
<dbReference type="AlphaFoldDB" id="A0A1L1PIF9"/>
<sequence precursor="true">MNQTKRTLCAALGFFVLAGAASAQDYPDRPIRLLVGFTAGSTVDVVARTLADGLAKRFGQPVIVENKTGANGALATETVARAKADGYTLLVSNTSSLTVNPLLYKNLGYSVPKDFAPITTITTYPLVLTINPTNPKMANVRTLADFVALGKAQQNPPLTFGSGGNGNFLQIASEQLISAAGFKATHVPYRGGTPMQLALLSNEVDFNFDTLSAVPQVKAGKLRALAVSENTRWEDLPDVPTVAELGYPSVQFSAWLGLVAPAGTPPKVIDALHQAMTELGKDPAIRTRLHAQGRVSLKSPQAFLEQINAELAQNADVIKKANIRID</sequence>
<reference evidence="4" key="2">
    <citation type="submission" date="2014-11" db="EMBL/GenBank/DDBJ databases">
        <title>Draft genome sequence of Hydrogenophaga intermedia S1.</title>
        <authorList>
            <person name="Gan H.M."/>
            <person name="Chew T.H."/>
            <person name="Stolz A."/>
        </authorList>
    </citation>
    <scope>NUCLEOTIDE SEQUENCE [LARGE SCALE GENOMIC DNA]</scope>
    <source>
        <strain evidence="4">S1</strain>
    </source>
</reference>
<feature type="chain" id="PRO_5009681436" description="Tripartite tricarboxylate transporter substrate binding protein" evidence="2">
    <location>
        <begin position="24"/>
        <end position="326"/>
    </location>
</feature>
<protein>
    <recommendedName>
        <fullName evidence="5">Tripartite tricarboxylate transporter substrate binding protein</fullName>
    </recommendedName>
</protein>
<evidence type="ECO:0000313" key="4">
    <source>
        <dbReference type="Proteomes" id="UP000028878"/>
    </source>
</evidence>
<keyword evidence="4" id="KW-1185">Reference proteome</keyword>
<dbReference type="Proteomes" id="UP000028878">
    <property type="component" value="Unassembled WGS sequence"/>
</dbReference>
<feature type="signal peptide" evidence="2">
    <location>
        <begin position="1"/>
        <end position="23"/>
    </location>
</feature>
<dbReference type="Pfam" id="PF03401">
    <property type="entry name" value="TctC"/>
    <property type="match status" value="1"/>
</dbReference>
<keyword evidence="2" id="KW-0732">Signal</keyword>
<dbReference type="PANTHER" id="PTHR42928">
    <property type="entry name" value="TRICARBOXYLATE-BINDING PROTEIN"/>
    <property type="match status" value="1"/>
</dbReference>
<gene>
    <name evidence="3" type="ORF">BN948_01115</name>
</gene>
<dbReference type="SUPFAM" id="SSF53850">
    <property type="entry name" value="Periplasmic binding protein-like II"/>
    <property type="match status" value="1"/>
</dbReference>
<evidence type="ECO:0000256" key="2">
    <source>
        <dbReference type="SAM" id="SignalP"/>
    </source>
</evidence>
<dbReference type="RefSeq" id="WP_009519199.1">
    <property type="nucleotide sequence ID" value="NZ_CCAE010000005.1"/>
</dbReference>
<dbReference type="InterPro" id="IPR005064">
    <property type="entry name" value="BUG"/>
</dbReference>
<dbReference type="EMBL" id="CCAE010000005">
    <property type="protein sequence ID" value="CDN86707.1"/>
    <property type="molecule type" value="Genomic_DNA"/>
</dbReference>
<dbReference type="InterPro" id="IPR042100">
    <property type="entry name" value="Bug_dom1"/>
</dbReference>
<evidence type="ECO:0008006" key="5">
    <source>
        <dbReference type="Google" id="ProtNLM"/>
    </source>
</evidence>
<organism evidence="3 4">
    <name type="scientific">Hydrogenophaga intermedia</name>
    <dbReference type="NCBI Taxonomy" id="65786"/>
    <lineage>
        <taxon>Bacteria</taxon>
        <taxon>Pseudomonadati</taxon>
        <taxon>Pseudomonadota</taxon>
        <taxon>Betaproteobacteria</taxon>
        <taxon>Burkholderiales</taxon>
        <taxon>Comamonadaceae</taxon>
        <taxon>Hydrogenophaga</taxon>
    </lineage>
</organism>
<reference evidence="4" key="1">
    <citation type="submission" date="2014-02" db="EMBL/GenBank/DDBJ databases">
        <authorList>
            <person name="Gan H."/>
        </authorList>
    </citation>
    <scope>NUCLEOTIDE SEQUENCE [LARGE SCALE GENOMIC DNA]</scope>
    <source>
        <strain evidence="4">S1</strain>
    </source>
</reference>
<dbReference type="PIRSF" id="PIRSF017082">
    <property type="entry name" value="YflP"/>
    <property type="match status" value="1"/>
</dbReference>
<evidence type="ECO:0000313" key="3">
    <source>
        <dbReference type="EMBL" id="CDN86707.1"/>
    </source>
</evidence>
<accession>A0A1L1PIF9</accession>
<evidence type="ECO:0000256" key="1">
    <source>
        <dbReference type="ARBA" id="ARBA00006987"/>
    </source>
</evidence>
<dbReference type="CDD" id="cd07012">
    <property type="entry name" value="PBP2_Bug_TTT"/>
    <property type="match status" value="1"/>
</dbReference>
<dbReference type="PANTHER" id="PTHR42928:SF5">
    <property type="entry name" value="BLR1237 PROTEIN"/>
    <property type="match status" value="1"/>
</dbReference>
<comment type="similarity">
    <text evidence="1">Belongs to the UPF0065 (bug) family.</text>
</comment>
<dbReference type="Gene3D" id="3.40.190.10">
    <property type="entry name" value="Periplasmic binding protein-like II"/>
    <property type="match status" value="1"/>
</dbReference>